<evidence type="ECO:0000256" key="2">
    <source>
        <dbReference type="ARBA" id="ARBA00011344"/>
    </source>
</evidence>
<dbReference type="Pfam" id="PF08281">
    <property type="entry name" value="Sigma70_r4_2"/>
    <property type="match status" value="1"/>
</dbReference>
<dbReference type="EMBL" id="JAGGLG010000010">
    <property type="protein sequence ID" value="MBP2018136.1"/>
    <property type="molecule type" value="Genomic_DNA"/>
</dbReference>
<reference evidence="9 10" key="1">
    <citation type="submission" date="2021-03" db="EMBL/GenBank/DDBJ databases">
        <title>Genomic Encyclopedia of Type Strains, Phase IV (KMG-IV): sequencing the most valuable type-strain genomes for metagenomic binning, comparative biology and taxonomic classification.</title>
        <authorList>
            <person name="Goeker M."/>
        </authorList>
    </citation>
    <scope>NUCLEOTIDE SEQUENCE [LARGE SCALE GENOMIC DNA]</scope>
    <source>
        <strain evidence="9 10">DSM 27138</strain>
    </source>
</reference>
<keyword evidence="10" id="KW-1185">Reference proteome</keyword>
<evidence type="ECO:0000256" key="4">
    <source>
        <dbReference type="ARBA" id="ARBA00023082"/>
    </source>
</evidence>
<dbReference type="SUPFAM" id="SSF88946">
    <property type="entry name" value="Sigma2 domain of RNA polymerase sigma factors"/>
    <property type="match status" value="1"/>
</dbReference>
<dbReference type="Proteomes" id="UP001519289">
    <property type="component" value="Unassembled WGS sequence"/>
</dbReference>
<feature type="compositionally biased region" description="Low complexity" evidence="6">
    <location>
        <begin position="166"/>
        <end position="178"/>
    </location>
</feature>
<feature type="domain" description="RNA polymerase sigma-70 region 2" evidence="7">
    <location>
        <begin position="24"/>
        <end position="89"/>
    </location>
</feature>
<evidence type="ECO:0000256" key="1">
    <source>
        <dbReference type="ARBA" id="ARBA00010641"/>
    </source>
</evidence>
<evidence type="ECO:0000256" key="3">
    <source>
        <dbReference type="ARBA" id="ARBA00023015"/>
    </source>
</evidence>
<dbReference type="Gene3D" id="1.10.10.10">
    <property type="entry name" value="Winged helix-like DNA-binding domain superfamily/Winged helix DNA-binding domain"/>
    <property type="match status" value="1"/>
</dbReference>
<dbReference type="Gene3D" id="3.10.450.50">
    <property type="match status" value="1"/>
</dbReference>
<dbReference type="InterPro" id="IPR007627">
    <property type="entry name" value="RNA_pol_sigma70_r2"/>
</dbReference>
<dbReference type="InterPro" id="IPR013249">
    <property type="entry name" value="RNA_pol_sigma70_r4_t2"/>
</dbReference>
<dbReference type="InterPro" id="IPR013325">
    <property type="entry name" value="RNA_pol_sigma_r2"/>
</dbReference>
<organism evidence="9 10">
    <name type="scientific">Symbiobacterium terraclitae</name>
    <dbReference type="NCBI Taxonomy" id="557451"/>
    <lineage>
        <taxon>Bacteria</taxon>
        <taxon>Bacillati</taxon>
        <taxon>Bacillota</taxon>
        <taxon>Clostridia</taxon>
        <taxon>Eubacteriales</taxon>
        <taxon>Symbiobacteriaceae</taxon>
        <taxon>Symbiobacterium</taxon>
    </lineage>
</organism>
<comment type="similarity">
    <text evidence="1">Belongs to the sigma-70 factor family. ECF subfamily.</text>
</comment>
<dbReference type="RefSeq" id="WP_209466274.1">
    <property type="nucleotide sequence ID" value="NZ_JAGGLG010000010.1"/>
</dbReference>
<name>A0ABS4JTD4_9FIRM</name>
<dbReference type="SUPFAM" id="SSF88659">
    <property type="entry name" value="Sigma3 and sigma4 domains of RNA polymerase sigma factors"/>
    <property type="match status" value="1"/>
</dbReference>
<accession>A0ABS4JTD4</accession>
<protein>
    <submittedName>
        <fullName evidence="9">RNA polymerase sigma-70 factor (ECF subfamily)</fullName>
    </submittedName>
</protein>
<sequence length="359" mass="39901">MDSPGTLQRLGRPVGEARRAFMRLIEPHRPDLWRYCLRLTGSAWDADDLMQETMMRAFARLTWWEPVEARPYLFRIATNAWIDDVRRRRVTPVELDAAEPAGEEPDPVETWAAMEHLVAALPPRQRVVLLLTQVFDFTAAEVAAMLHSTEGAVKAALHRARAGLRAAAAGEGPPVGAGLRTRPPADRPPASGDLRSDALGNRLPASGDPQPAAPGERRPTRPTVPVPSAVVAAYLDAFNRRDPDAIAALLTEGAECDIVECGVEYGREVIRKYSLEDWTRDPRPQWAEYGELDGEPVVFVYFRTEEHGRALGQLVRLTTAGDRITAMRLYYFTPELIRYAAGRLNVPACTWGYFHQGEG</sequence>
<dbReference type="InterPro" id="IPR036388">
    <property type="entry name" value="WH-like_DNA-bd_sf"/>
</dbReference>
<dbReference type="InterPro" id="IPR013324">
    <property type="entry name" value="RNA_pol_sigma_r3/r4-like"/>
</dbReference>
<keyword evidence="4" id="KW-0731">Sigma factor</keyword>
<dbReference type="Pfam" id="PF04542">
    <property type="entry name" value="Sigma70_r2"/>
    <property type="match status" value="1"/>
</dbReference>
<dbReference type="PANTHER" id="PTHR43133">
    <property type="entry name" value="RNA POLYMERASE ECF-TYPE SIGMA FACTO"/>
    <property type="match status" value="1"/>
</dbReference>
<dbReference type="InterPro" id="IPR039425">
    <property type="entry name" value="RNA_pol_sigma-70-like"/>
</dbReference>
<dbReference type="Gene3D" id="1.10.1740.10">
    <property type="match status" value="1"/>
</dbReference>
<evidence type="ECO:0000313" key="10">
    <source>
        <dbReference type="Proteomes" id="UP001519289"/>
    </source>
</evidence>
<dbReference type="PANTHER" id="PTHR43133:SF65">
    <property type="entry name" value="ECF RNA POLYMERASE SIGMA FACTOR SIGG"/>
    <property type="match status" value="1"/>
</dbReference>
<keyword evidence="5" id="KW-0804">Transcription</keyword>
<evidence type="ECO:0000256" key="5">
    <source>
        <dbReference type="ARBA" id="ARBA00023163"/>
    </source>
</evidence>
<dbReference type="InterPro" id="IPR014284">
    <property type="entry name" value="RNA_pol_sigma-70_dom"/>
</dbReference>
<gene>
    <name evidence="9" type="ORF">J2Z79_001535</name>
</gene>
<proteinExistence type="inferred from homology"/>
<feature type="domain" description="RNA polymerase sigma factor 70 region 4 type 2" evidence="8">
    <location>
        <begin position="113"/>
        <end position="162"/>
    </location>
</feature>
<dbReference type="SUPFAM" id="SSF54427">
    <property type="entry name" value="NTF2-like"/>
    <property type="match status" value="1"/>
</dbReference>
<evidence type="ECO:0000259" key="8">
    <source>
        <dbReference type="Pfam" id="PF08281"/>
    </source>
</evidence>
<dbReference type="NCBIfam" id="TIGR02937">
    <property type="entry name" value="sigma70-ECF"/>
    <property type="match status" value="1"/>
</dbReference>
<evidence type="ECO:0000313" key="9">
    <source>
        <dbReference type="EMBL" id="MBP2018136.1"/>
    </source>
</evidence>
<feature type="region of interest" description="Disordered" evidence="6">
    <location>
        <begin position="166"/>
        <end position="224"/>
    </location>
</feature>
<comment type="subunit">
    <text evidence="2">Interacts transiently with the RNA polymerase catalytic core formed by RpoA, RpoB, RpoC and RpoZ (2 alpha, 1 beta, 1 beta' and 1 omega subunit) to form the RNA polymerase holoenzyme that can initiate transcription.</text>
</comment>
<evidence type="ECO:0000256" key="6">
    <source>
        <dbReference type="SAM" id="MobiDB-lite"/>
    </source>
</evidence>
<dbReference type="InterPro" id="IPR032710">
    <property type="entry name" value="NTF2-like_dom_sf"/>
</dbReference>
<keyword evidence="3" id="KW-0805">Transcription regulation</keyword>
<comment type="caution">
    <text evidence="9">The sequence shown here is derived from an EMBL/GenBank/DDBJ whole genome shotgun (WGS) entry which is preliminary data.</text>
</comment>
<evidence type="ECO:0000259" key="7">
    <source>
        <dbReference type="Pfam" id="PF04542"/>
    </source>
</evidence>